<dbReference type="KEGG" id="cpor:BED41_08415"/>
<sequence>MIVFNNALLERRRRVTVKYTAAPYAASIFFKCHGSGKLTSIVCEDHRKEKFEALNAQEGIKSVKDIGHGACGIGAAEKGQHERRVEKVDGQQDWASFDTFDGVYLNWRNVWIVFQILCKI</sequence>
<name>A0A1B2I552_9BACT</name>
<protein>
    <submittedName>
        <fullName evidence="1">Uncharacterized protein</fullName>
    </submittedName>
</protein>
<dbReference type="AlphaFoldDB" id="A0A1B2I552"/>
<dbReference type="RefSeq" id="WP_066744822.1">
    <property type="nucleotide sequence ID" value="NZ_JBNPLO010000041.1"/>
</dbReference>
<dbReference type="EMBL" id="CP016757">
    <property type="protein sequence ID" value="ANZ45098.1"/>
    <property type="molecule type" value="Genomic_DNA"/>
</dbReference>
<reference evidence="1" key="1">
    <citation type="submission" date="2016-08" db="EMBL/GenBank/DDBJ databases">
        <title>Complete genome of Cloacibacillus porcorum.</title>
        <authorList>
            <person name="Looft T."/>
            <person name="Bayles D.O."/>
            <person name="Alt D.P."/>
        </authorList>
    </citation>
    <scope>NUCLEOTIDE SEQUENCE [LARGE SCALE GENOMIC DNA]</scope>
    <source>
        <strain evidence="1">CL-84</strain>
    </source>
</reference>
<accession>A0A1B2I552</accession>
<evidence type="ECO:0000313" key="1">
    <source>
        <dbReference type="EMBL" id="ANZ45098.1"/>
    </source>
</evidence>
<gene>
    <name evidence="1" type="ORF">BED41_08415</name>
</gene>
<keyword evidence="2" id="KW-1185">Reference proteome</keyword>
<evidence type="ECO:0000313" key="2">
    <source>
        <dbReference type="Proteomes" id="UP000093044"/>
    </source>
</evidence>
<organism evidence="1 2">
    <name type="scientific">Cloacibacillus porcorum</name>
    <dbReference type="NCBI Taxonomy" id="1197717"/>
    <lineage>
        <taxon>Bacteria</taxon>
        <taxon>Thermotogati</taxon>
        <taxon>Synergistota</taxon>
        <taxon>Synergistia</taxon>
        <taxon>Synergistales</taxon>
        <taxon>Synergistaceae</taxon>
        <taxon>Cloacibacillus</taxon>
    </lineage>
</organism>
<proteinExistence type="predicted"/>
<dbReference type="Proteomes" id="UP000093044">
    <property type="component" value="Chromosome"/>
</dbReference>